<reference evidence="2" key="1">
    <citation type="journal article" date="2019" name="Int. J. Syst. Evol. Microbiol.">
        <title>The Global Catalogue of Microorganisms (GCM) 10K type strain sequencing project: providing services to taxonomists for standard genome sequencing and annotation.</title>
        <authorList>
            <consortium name="The Broad Institute Genomics Platform"/>
            <consortium name="The Broad Institute Genome Sequencing Center for Infectious Disease"/>
            <person name="Wu L."/>
            <person name="Ma J."/>
        </authorList>
    </citation>
    <scope>NUCLEOTIDE SEQUENCE [LARGE SCALE GENOMIC DNA]</scope>
    <source>
        <strain evidence="2">CGMCC 1.16275</strain>
    </source>
</reference>
<organism evidence="1 2">
    <name type="scientific">Rhodocista pekingensis</name>
    <dbReference type="NCBI Taxonomy" id="201185"/>
    <lineage>
        <taxon>Bacteria</taxon>
        <taxon>Pseudomonadati</taxon>
        <taxon>Pseudomonadota</taxon>
        <taxon>Alphaproteobacteria</taxon>
        <taxon>Rhodospirillales</taxon>
        <taxon>Azospirillaceae</taxon>
        <taxon>Rhodocista</taxon>
    </lineage>
</organism>
<dbReference type="EMBL" id="JBHTCM010000028">
    <property type="protein sequence ID" value="MFC7335421.1"/>
    <property type="molecule type" value="Genomic_DNA"/>
</dbReference>
<name>A0ABW2L2N4_9PROT</name>
<dbReference type="RefSeq" id="WP_377361033.1">
    <property type="nucleotide sequence ID" value="NZ_JBHTCM010000028.1"/>
</dbReference>
<evidence type="ECO:0000313" key="2">
    <source>
        <dbReference type="Proteomes" id="UP001596456"/>
    </source>
</evidence>
<dbReference type="Proteomes" id="UP001596456">
    <property type="component" value="Unassembled WGS sequence"/>
</dbReference>
<sequence length="74" mass="7718">MIVHDGAVVRLEGHCAVEEAETLLETMQNEAVTMLDLGRCQGMHTAVLQLIRASGVPVVALPADALLAGLLSAP</sequence>
<accession>A0ABW2L2N4</accession>
<keyword evidence="2" id="KW-1185">Reference proteome</keyword>
<evidence type="ECO:0008006" key="3">
    <source>
        <dbReference type="Google" id="ProtNLM"/>
    </source>
</evidence>
<proteinExistence type="predicted"/>
<evidence type="ECO:0000313" key="1">
    <source>
        <dbReference type="EMBL" id="MFC7335421.1"/>
    </source>
</evidence>
<gene>
    <name evidence="1" type="ORF">ACFQPS_19790</name>
</gene>
<comment type="caution">
    <text evidence="1">The sequence shown here is derived from an EMBL/GenBank/DDBJ whole genome shotgun (WGS) entry which is preliminary data.</text>
</comment>
<protein>
    <recommendedName>
        <fullName evidence="3">STAS domain-containing protein</fullName>
    </recommendedName>
</protein>